<feature type="transmembrane region" description="Helical" evidence="6">
    <location>
        <begin position="248"/>
        <end position="269"/>
    </location>
</feature>
<feature type="transmembrane region" description="Helical" evidence="6">
    <location>
        <begin position="188"/>
        <end position="207"/>
    </location>
</feature>
<feature type="transmembrane region" description="Helical" evidence="6">
    <location>
        <begin position="213"/>
        <end position="236"/>
    </location>
</feature>
<protein>
    <recommendedName>
        <fullName evidence="9">Major facilitator superfamily (MFS) profile domain-containing protein</fullName>
    </recommendedName>
</protein>
<keyword evidence="3 6" id="KW-0812">Transmembrane</keyword>
<dbReference type="Pfam" id="PF07690">
    <property type="entry name" value="MFS_1"/>
    <property type="match status" value="1"/>
</dbReference>
<accession>A0A8H7VPQ2</accession>
<keyword evidence="4 6" id="KW-1133">Transmembrane helix</keyword>
<proteinExistence type="predicted"/>
<dbReference type="Gene3D" id="1.20.1250.20">
    <property type="entry name" value="MFS general substrate transporter like domains"/>
    <property type="match status" value="1"/>
</dbReference>
<keyword evidence="8" id="KW-1185">Reference proteome</keyword>
<evidence type="ECO:0000256" key="4">
    <source>
        <dbReference type="ARBA" id="ARBA00022989"/>
    </source>
</evidence>
<dbReference type="GO" id="GO:0022857">
    <property type="term" value="F:transmembrane transporter activity"/>
    <property type="evidence" value="ECO:0007669"/>
    <property type="project" value="InterPro"/>
</dbReference>
<comment type="caution">
    <text evidence="7">The sequence shown here is derived from an EMBL/GenBank/DDBJ whole genome shotgun (WGS) entry which is preliminary data.</text>
</comment>
<reference evidence="7 8" key="1">
    <citation type="submission" date="2020-12" db="EMBL/GenBank/DDBJ databases">
        <title>Metabolic potential, ecology and presence of endohyphal bacteria is reflected in genomic diversity of Mucoromycotina.</title>
        <authorList>
            <person name="Muszewska A."/>
            <person name="Okrasinska A."/>
            <person name="Steczkiewicz K."/>
            <person name="Drgas O."/>
            <person name="Orlowska M."/>
            <person name="Perlinska-Lenart U."/>
            <person name="Aleksandrzak-Piekarczyk T."/>
            <person name="Szatraj K."/>
            <person name="Zielenkiewicz U."/>
            <person name="Pilsyk S."/>
            <person name="Malc E."/>
            <person name="Mieczkowski P."/>
            <person name="Kruszewska J.S."/>
            <person name="Biernat P."/>
            <person name="Pawlowska J."/>
        </authorList>
    </citation>
    <scope>NUCLEOTIDE SEQUENCE [LARGE SCALE GENOMIC DNA]</scope>
    <source>
        <strain evidence="7 8">CBS 142.35</strain>
    </source>
</reference>
<dbReference type="PANTHER" id="PTHR43791">
    <property type="entry name" value="PERMEASE-RELATED"/>
    <property type="match status" value="1"/>
</dbReference>
<keyword evidence="5 6" id="KW-0472">Membrane</keyword>
<evidence type="ECO:0000256" key="2">
    <source>
        <dbReference type="ARBA" id="ARBA00022448"/>
    </source>
</evidence>
<feature type="transmembrane region" description="Helical" evidence="6">
    <location>
        <begin position="54"/>
        <end position="70"/>
    </location>
</feature>
<evidence type="ECO:0000313" key="8">
    <source>
        <dbReference type="Proteomes" id="UP000646827"/>
    </source>
</evidence>
<evidence type="ECO:0008006" key="9">
    <source>
        <dbReference type="Google" id="ProtNLM"/>
    </source>
</evidence>
<feature type="transmembrane region" description="Helical" evidence="6">
    <location>
        <begin position="143"/>
        <end position="163"/>
    </location>
</feature>
<organism evidence="7 8">
    <name type="scientific">Circinella minor</name>
    <dbReference type="NCBI Taxonomy" id="1195481"/>
    <lineage>
        <taxon>Eukaryota</taxon>
        <taxon>Fungi</taxon>
        <taxon>Fungi incertae sedis</taxon>
        <taxon>Mucoromycota</taxon>
        <taxon>Mucoromycotina</taxon>
        <taxon>Mucoromycetes</taxon>
        <taxon>Mucorales</taxon>
        <taxon>Lichtheimiaceae</taxon>
        <taxon>Circinella</taxon>
    </lineage>
</organism>
<sequence>MSDYSSSSNQDISNLQKDKHDGKVHIVHNEKISVYVPPDEKEVRKLMWKLDRRIVPLVAILYLCSFLDRVNIGHAKLAGIIDDLQMSENIYNWSLSIFFAGYVIFEIPANMFCKLLGPRIWLSIIMVVWGVIMAVMSEAKNGAGLMAARFFLGVAEVGILYFWDDHYLACATTLGFAFSADRRAERGFHYAIVSFIGMIGYILLITLREQGAAAKYVAATISCCGAFPLIPLSAAWNSNNTGGHTKRAVSIAFVAGIGNLGGILSGQMYRSDDAPHYVRGHTISCIMMGVNIIVAFILRFHLARENKRRDKLTPEQHRIECEGEDLCDKNISLKNELL</sequence>
<feature type="transmembrane region" description="Helical" evidence="6">
    <location>
        <begin position="120"/>
        <end position="137"/>
    </location>
</feature>
<comment type="subcellular location">
    <subcellularLocation>
        <location evidence="1">Membrane</location>
        <topology evidence="1">Multi-pass membrane protein</topology>
    </subcellularLocation>
</comment>
<dbReference type="GO" id="GO:0016020">
    <property type="term" value="C:membrane"/>
    <property type="evidence" value="ECO:0007669"/>
    <property type="project" value="UniProtKB-SubCell"/>
</dbReference>
<evidence type="ECO:0000256" key="1">
    <source>
        <dbReference type="ARBA" id="ARBA00004141"/>
    </source>
</evidence>
<dbReference type="InterPro" id="IPR011701">
    <property type="entry name" value="MFS"/>
</dbReference>
<dbReference type="InterPro" id="IPR036259">
    <property type="entry name" value="MFS_trans_sf"/>
</dbReference>
<dbReference type="PANTHER" id="PTHR43791:SF36">
    <property type="entry name" value="TRANSPORTER, PUTATIVE (AFU_ORTHOLOGUE AFUA_6G08340)-RELATED"/>
    <property type="match status" value="1"/>
</dbReference>
<dbReference type="SUPFAM" id="SSF103473">
    <property type="entry name" value="MFS general substrate transporter"/>
    <property type="match status" value="2"/>
</dbReference>
<evidence type="ECO:0000256" key="6">
    <source>
        <dbReference type="SAM" id="Phobius"/>
    </source>
</evidence>
<evidence type="ECO:0000256" key="5">
    <source>
        <dbReference type="ARBA" id="ARBA00023136"/>
    </source>
</evidence>
<evidence type="ECO:0000313" key="7">
    <source>
        <dbReference type="EMBL" id="KAG2222459.1"/>
    </source>
</evidence>
<feature type="transmembrane region" description="Helical" evidence="6">
    <location>
        <begin position="90"/>
        <end position="108"/>
    </location>
</feature>
<dbReference type="EMBL" id="JAEPRB010000082">
    <property type="protein sequence ID" value="KAG2222459.1"/>
    <property type="molecule type" value="Genomic_DNA"/>
</dbReference>
<dbReference type="AlphaFoldDB" id="A0A8H7VPQ2"/>
<feature type="transmembrane region" description="Helical" evidence="6">
    <location>
        <begin position="281"/>
        <end position="302"/>
    </location>
</feature>
<name>A0A8H7VPQ2_9FUNG</name>
<gene>
    <name evidence="7" type="ORF">INT45_013372</name>
</gene>
<evidence type="ECO:0000256" key="3">
    <source>
        <dbReference type="ARBA" id="ARBA00022692"/>
    </source>
</evidence>
<keyword evidence="2" id="KW-0813">Transport</keyword>
<dbReference type="Proteomes" id="UP000646827">
    <property type="component" value="Unassembled WGS sequence"/>
</dbReference>
<dbReference type="OrthoDB" id="2985014at2759"/>